<accession>M3K2G8</accession>
<dbReference type="InterPro" id="IPR008936">
    <property type="entry name" value="Rho_GTPase_activation_prot"/>
</dbReference>
<dbReference type="Gene3D" id="3.40.525.10">
    <property type="entry name" value="CRAL-TRIO lipid binding domain"/>
    <property type="match status" value="1"/>
</dbReference>
<dbReference type="STRING" id="1245528.M3K2G8"/>
<feature type="domain" description="Ras-GAP" evidence="2">
    <location>
        <begin position="1276"/>
        <end position="1460"/>
    </location>
</feature>
<gene>
    <name evidence="3" type="ORF">G210_5755</name>
</gene>
<dbReference type="Gene3D" id="1.10.506.10">
    <property type="entry name" value="GTPase Activation - p120gap, domain 1"/>
    <property type="match status" value="1"/>
</dbReference>
<dbReference type="OMA" id="LPMGYHE"/>
<name>M3K2G8_CANMX</name>
<dbReference type="PROSITE" id="PS50018">
    <property type="entry name" value="RAS_GTPASE_ACTIV_2"/>
    <property type="match status" value="1"/>
</dbReference>
<keyword evidence="1" id="KW-0343">GTPase activation</keyword>
<sequence length="2643" mass="305085">MSESMLKDNEGAFVQALSKRIESLLPNHTGRSIEEVEIDQQFQITRDLLLKNSHSNPKIITYIFISFSTILNSINTESSNNKLRHRDEKSRSATLLICKLLADILKTNWERETTFLDDKDMLLNYSRFYYYDPPAKIDSKVVPDLIDTFVNMLSSGMVRKILAIVRNEQTITSIAVSKDEQDISREDQPMTKEEEIAETLSDIDLYLDTIIRYISTANPDDYYQFITNKIFKYSHKDETIPLPILQKYVPLMKFFFFSEKNAVDVVDDTLRALPCIRSHTWKQVYLYFFMNSVKEQSFSRTLDYNALVDVTNHRQTQLIRSLFDISLDIFFNGSSNGNSNCCGYLVLTWCLAVCLEDISEINTDKPLNKLKLTFNKRLKFVMSILKDTSNGNNLDSFDCLIHIFHLAGRLQAYNVLSHPIYIFSLKFLDETHRNLIKFGETHKDEFITDDELSYRYKFLTINFYLIAMLLRPDRYRKIVINNYKQNSEDLGASRILVKIIKGLSEIETAHKIFLSTMEELTPTLKTMIYGTLKILNQYEMRYNRSPTPINNDSSEVSIFSDIASIENDSHATATTQMTINRIKTGLDHYAEDVYDTESKDSSSRIFRLPQTTASSHLSTSTYRFRIFNAAEELLSDIFDVFSSAPDFYFNNDALMSDEVYETQPLSQSLPAIMNFCHEAVIPLRIAFKSKWVVKGNPRLLESTKRLSMQLLVPDSRLVEKCTTLSVFANFNICNCIIFSTCEACLSISLLSPKFKSCFLFLNDFLQKRKAFNHYLFESPVLTNTSIQNYYEPCGDVIHSVEKVLLLSLCTHDLSFYNYAKQGIEWYVTEVEEHSSFYRTEEINCNLVETFKQLLHDTTVFTGFVSLHKRHRNILRESMPTVSLYQVWMLIYYRWLKMIDKKEILGGDENLVFRHYTGFLVSTSGTFISGERTVADKPDFQAKINAHISDLFDKCIELLTSPDMVVQMIVKEALSSESHPELYRLIALKLMATAANYFDKYKPDDMVLFLDRGLMVMIAMINVRSTGALYLSAMLPEVCQAYIKYISSIENQFERLKVQLRFCKLGSALEADRDNCGLNGAYRLRNSFSKSSMEWLEQAVFFDEVIQDDSTSLQSKEIDATFLALDLAVESSNLLRGQVENLLLEVPDGVKDDELKKYKDLAFSNYFSLFYKIIQKYTKATSNSREKHKHNIVIDNVLQAITNILQYDSEIGMRFILPMGYHENRKIRAIFLNVFSKMLLSQSMREVKEEYPDELVEELTDQVELFGAIADCASSFEHNLLASSLFGVFSYTKKLDKLFKVLLAFEVSNSTRSADMFRRNSTLTKFLSFYAQASGLKYLEKVIRPIIEELVNNDVQVEVEKKDTAETADLFMDYLTRIVDSIVNSSDDLPDAFKWICGEVYEAVSTKFPNAAYSAVSGFIFLRFICPAVISPEQHFKIPVTNPKVKRTLMQLVKILQNMANGTLSSIRWPALGNKTKELTEDNKKVDTFLKNICFPNKEVIAQWPQDEEERVKEKPISELRYLHKFIYIYFPKIRSNYLFGKNWQIGFGLQSKADAFKRFDRIVMKLGQPKPSVRLQLHTTLKVPDASSNLDEDEVKFNEFMTKMSLKYADALPDAVDLIHNSIFKDGTPAVVVNLRKLNAMQENSEYLVYKLMETASQVWDNKFYLIYDFTEYYHNTYRNTEEYAKLLQTCSSKQMFNNCAAVYYFNIPRTEHEKVVDSLLAVRSKSVVSSTQIYAYSLADSDHVIRNLCLDQEIVSINRENKVSYSDVVLYDSSTQKFYPVQLKIGRRFVSIIFNERVKLEGKNCVTDSFIPVEVYRITDIFKCEVSNFTGNNDEFTMYLTRGIQVTLRSANRLEILRFLYFTISRLPKEPVYLSTDMDYQNERHVMHWFGRLYNIVFQGLLNNDEEVKARAATLFGSLSTYFDIDFGIRENHAVKVPFPADATNFVVGVSTYLANNFPDMTYRFFKAFFDNFERMDKETRFTSILYLSPWIQNIHEYVYSSDENGADKAADLFRLFCRLTSIYKDKIPFINDYIWSKLFQEAKLVSTLVDEVVAFAIDSKNNSPDWSFIIAVIRPSIEVCGEVTSRLIKRIGKTLTTDPTVALQSKLFEISVLIKICSSLFFNSYNLSKTYLAELIFFITLFIDTSHLEVGEDLQKLLMTAIQSLLHKPGITDFQIKKIDEAIAYFSTPRAKMIFGTSRESNYVTDVAQTFNRISNFERLSDYLNEFIKVFASREDRANWKARWSSNAIDVAFNNYSLFQDRAVLIVGILAKEGISDSTASRTIKLVSNGELKSINLTICVAVAVSRILDGLPDGSVLPQILIWPQLCFALLNHSVLYQASVQNVIASLNKIMHDDSDYLDELFEQRQFLEPGLSEFEKRHGYNFRKDNFGIHIFFILTQGLRVSQYRHMAITGIKTYFKARFQRGKPIDPQTMQVNGYAYLMFLYLCCEPSEVDDFFTEVGLHSDFVDLGENQRIPKLLVDFLLDNSYVAQIAMIHAGYFFSDVQGVDISFKFRFIRIYLYMLESKPETALLIYHLIQPTLVSDLVNTVSIQVIGNISAVVNIVANYPDYNPESYKKFIDDLLESYDVTLLKRLRHLKPLKDSIDEDYNFRPDFDLDIKAIQSMLYRSACNYVGGAKLED</sequence>
<dbReference type="EMBL" id="AOGT01000648">
    <property type="protein sequence ID" value="EMG49475.1"/>
    <property type="molecule type" value="Genomic_DNA"/>
</dbReference>
<keyword evidence="4" id="KW-1185">Reference proteome</keyword>
<evidence type="ECO:0000259" key="2">
    <source>
        <dbReference type="PROSITE" id="PS50018"/>
    </source>
</evidence>
<dbReference type="PROSITE" id="PS00509">
    <property type="entry name" value="RAS_GTPASE_ACTIV_1"/>
    <property type="match status" value="1"/>
</dbReference>
<evidence type="ECO:0000313" key="3">
    <source>
        <dbReference type="EMBL" id="EMG49475.1"/>
    </source>
</evidence>
<dbReference type="InterPro" id="IPR036865">
    <property type="entry name" value="CRAL-TRIO_dom_sf"/>
</dbReference>
<dbReference type="Proteomes" id="UP000011777">
    <property type="component" value="Unassembled WGS sequence"/>
</dbReference>
<dbReference type="GO" id="GO:0007165">
    <property type="term" value="P:signal transduction"/>
    <property type="evidence" value="ECO:0007669"/>
    <property type="project" value="UniProtKB-ARBA"/>
</dbReference>
<dbReference type="SMART" id="SM00323">
    <property type="entry name" value="RasGAP"/>
    <property type="match status" value="1"/>
</dbReference>
<dbReference type="PANTHER" id="PTHR10194">
    <property type="entry name" value="RAS GTPASE-ACTIVATING PROTEINS"/>
    <property type="match status" value="1"/>
</dbReference>
<dbReference type="HOGENOM" id="CLU_000439_0_0_1"/>
<reference evidence="3 4" key="1">
    <citation type="submission" date="2013-02" db="EMBL/GenBank/DDBJ databases">
        <title>Genome sequence of Candida maltosa Xu316, a potential industrial strain for xylitol and ethanol production.</title>
        <authorList>
            <person name="Yu J."/>
            <person name="Wang Q."/>
            <person name="Geng X."/>
            <person name="Bao W."/>
            <person name="He P."/>
            <person name="Cai J."/>
        </authorList>
    </citation>
    <scope>NUCLEOTIDE SEQUENCE [LARGE SCALE GENOMIC DNA]</scope>
    <source>
        <strain evidence="4">Xu316</strain>
    </source>
</reference>
<dbReference type="GO" id="GO:0005096">
    <property type="term" value="F:GTPase activator activity"/>
    <property type="evidence" value="ECO:0007669"/>
    <property type="project" value="UniProtKB-KW"/>
</dbReference>
<dbReference type="InterPro" id="IPR039360">
    <property type="entry name" value="Ras_GTPase"/>
</dbReference>
<dbReference type="CDD" id="cd05392">
    <property type="entry name" value="RasGAP_Neurofibromin_like"/>
    <property type="match status" value="1"/>
</dbReference>
<proteinExistence type="predicted"/>
<organism evidence="3 4">
    <name type="scientific">Candida maltosa (strain Xu316)</name>
    <name type="common">Yeast</name>
    <dbReference type="NCBI Taxonomy" id="1245528"/>
    <lineage>
        <taxon>Eukaryota</taxon>
        <taxon>Fungi</taxon>
        <taxon>Dikarya</taxon>
        <taxon>Ascomycota</taxon>
        <taxon>Saccharomycotina</taxon>
        <taxon>Pichiomycetes</taxon>
        <taxon>Debaryomycetaceae</taxon>
        <taxon>Candida/Lodderomyces clade</taxon>
        <taxon>Candida</taxon>
    </lineage>
</organism>
<protein>
    <recommendedName>
        <fullName evidence="2">Ras-GAP domain-containing protein</fullName>
    </recommendedName>
</protein>
<dbReference type="SUPFAM" id="SSF48350">
    <property type="entry name" value="GTPase activation domain, GAP"/>
    <property type="match status" value="1"/>
</dbReference>
<evidence type="ECO:0000313" key="4">
    <source>
        <dbReference type="Proteomes" id="UP000011777"/>
    </source>
</evidence>
<evidence type="ECO:0000256" key="1">
    <source>
        <dbReference type="ARBA" id="ARBA00022468"/>
    </source>
</evidence>
<dbReference type="InterPro" id="IPR023152">
    <property type="entry name" value="RasGAP_CS"/>
</dbReference>
<dbReference type="Pfam" id="PF00616">
    <property type="entry name" value="RasGAP"/>
    <property type="match status" value="1"/>
</dbReference>
<dbReference type="PANTHER" id="PTHR10194:SF60">
    <property type="entry name" value="RAS GTPASE-ACTIVATING PROTEIN RASKOL"/>
    <property type="match status" value="1"/>
</dbReference>
<comment type="caution">
    <text evidence="3">The sequence shown here is derived from an EMBL/GenBank/DDBJ whole genome shotgun (WGS) entry which is preliminary data.</text>
</comment>
<dbReference type="OrthoDB" id="28245at2759"/>
<dbReference type="InterPro" id="IPR001936">
    <property type="entry name" value="RasGAP_dom"/>
</dbReference>
<dbReference type="eggNOG" id="KOG1826">
    <property type="taxonomic scope" value="Eukaryota"/>
</dbReference>